<feature type="region of interest" description="Disordered" evidence="1">
    <location>
        <begin position="40"/>
        <end position="92"/>
    </location>
</feature>
<keyword evidence="4" id="KW-1185">Reference proteome</keyword>
<feature type="compositionally biased region" description="Basic and acidic residues" evidence="1">
    <location>
        <begin position="254"/>
        <end position="266"/>
    </location>
</feature>
<accession>A0A067RCK2</accession>
<dbReference type="InParanoid" id="A0A067RCK2"/>
<reference evidence="3 4" key="1">
    <citation type="journal article" date="2014" name="Nat. Commun.">
        <title>Molecular traces of alternative social organization in a termite genome.</title>
        <authorList>
            <person name="Terrapon N."/>
            <person name="Li C."/>
            <person name="Robertson H.M."/>
            <person name="Ji L."/>
            <person name="Meng X."/>
            <person name="Booth W."/>
            <person name="Chen Z."/>
            <person name="Childers C.P."/>
            <person name="Glastad K.M."/>
            <person name="Gokhale K."/>
            <person name="Gowin J."/>
            <person name="Gronenberg W."/>
            <person name="Hermansen R.A."/>
            <person name="Hu H."/>
            <person name="Hunt B.G."/>
            <person name="Huylmans A.K."/>
            <person name="Khalil S.M."/>
            <person name="Mitchell R.D."/>
            <person name="Munoz-Torres M.C."/>
            <person name="Mustard J.A."/>
            <person name="Pan H."/>
            <person name="Reese J.T."/>
            <person name="Scharf M.E."/>
            <person name="Sun F."/>
            <person name="Vogel H."/>
            <person name="Xiao J."/>
            <person name="Yang W."/>
            <person name="Yang Z."/>
            <person name="Yang Z."/>
            <person name="Zhou J."/>
            <person name="Zhu J."/>
            <person name="Brent C.S."/>
            <person name="Elsik C.G."/>
            <person name="Goodisman M.A."/>
            <person name="Liberles D.A."/>
            <person name="Roe R.M."/>
            <person name="Vargo E.L."/>
            <person name="Vilcinskas A."/>
            <person name="Wang J."/>
            <person name="Bornberg-Bauer E."/>
            <person name="Korb J."/>
            <person name="Zhang G."/>
            <person name="Liebig J."/>
        </authorList>
    </citation>
    <scope>NUCLEOTIDE SEQUENCE [LARGE SCALE GENOMIC DNA]</scope>
    <source>
        <tissue evidence="3">Whole organism</tissue>
    </source>
</reference>
<name>A0A067RCK2_ZOONE</name>
<feature type="signal peptide" evidence="2">
    <location>
        <begin position="1"/>
        <end position="20"/>
    </location>
</feature>
<gene>
    <name evidence="3" type="ORF">L798_03986</name>
</gene>
<dbReference type="AlphaFoldDB" id="A0A067RCK2"/>
<feature type="chain" id="PRO_5001644980" evidence="2">
    <location>
        <begin position="21"/>
        <end position="281"/>
    </location>
</feature>
<evidence type="ECO:0000313" key="3">
    <source>
        <dbReference type="EMBL" id="KDR21482.1"/>
    </source>
</evidence>
<keyword evidence="2" id="KW-0732">Signal</keyword>
<organism evidence="3 4">
    <name type="scientific">Zootermopsis nevadensis</name>
    <name type="common">Dampwood termite</name>
    <dbReference type="NCBI Taxonomy" id="136037"/>
    <lineage>
        <taxon>Eukaryota</taxon>
        <taxon>Metazoa</taxon>
        <taxon>Ecdysozoa</taxon>
        <taxon>Arthropoda</taxon>
        <taxon>Hexapoda</taxon>
        <taxon>Insecta</taxon>
        <taxon>Pterygota</taxon>
        <taxon>Neoptera</taxon>
        <taxon>Polyneoptera</taxon>
        <taxon>Dictyoptera</taxon>
        <taxon>Blattodea</taxon>
        <taxon>Blattoidea</taxon>
        <taxon>Termitoidae</taxon>
        <taxon>Termopsidae</taxon>
        <taxon>Zootermopsis</taxon>
    </lineage>
</organism>
<feature type="region of interest" description="Disordered" evidence="1">
    <location>
        <begin position="240"/>
        <end position="266"/>
    </location>
</feature>
<dbReference type="EMBL" id="KK852552">
    <property type="protein sequence ID" value="KDR21482.1"/>
    <property type="molecule type" value="Genomic_DNA"/>
</dbReference>
<sequence>MRSVVFLIGILAAFILQTNAASETVSAGVQGYPKVTPETPFTYPPPVRTSTPAIQTGYPKVTPETPFTYPPPVRTSTPAIQTGYPKVTPETPFTYPPPVRTYTPAIQIGYTEVKTEIPFTYSPPVRTSAAIEAGYGGGKPLINSAPDFRQATFAHSLPVPKLIVKPKSGHFPDLFISSSPSEKFLRIIKNQQNHEYIPVMYNSFKDNFQVDNHAASNRETFIQGASRLAVLKRLTPTLEGQHTGAAETSNIPQDDGHYHPHEKYGDAKRAVPGEAGINYLV</sequence>
<evidence type="ECO:0000313" key="4">
    <source>
        <dbReference type="Proteomes" id="UP000027135"/>
    </source>
</evidence>
<evidence type="ECO:0000256" key="1">
    <source>
        <dbReference type="SAM" id="MobiDB-lite"/>
    </source>
</evidence>
<evidence type="ECO:0000256" key="2">
    <source>
        <dbReference type="SAM" id="SignalP"/>
    </source>
</evidence>
<protein>
    <submittedName>
        <fullName evidence="3">Uncharacterized protein</fullName>
    </submittedName>
</protein>
<dbReference type="OrthoDB" id="10686567at2759"/>
<proteinExistence type="predicted"/>
<dbReference type="Proteomes" id="UP000027135">
    <property type="component" value="Unassembled WGS sequence"/>
</dbReference>
<dbReference type="STRING" id="136037.A0A067RCK2"/>